<evidence type="ECO:0000256" key="6">
    <source>
        <dbReference type="ARBA" id="ARBA00022741"/>
    </source>
</evidence>
<dbReference type="AlphaFoldDB" id="S4PNE1"/>
<dbReference type="Gene3D" id="3.30.460.10">
    <property type="entry name" value="Beta Polymerase, domain 2"/>
    <property type="match status" value="1"/>
</dbReference>
<feature type="binding site" evidence="11">
    <location>
        <position position="32"/>
    </location>
    <ligand>
        <name>CTP</name>
        <dbReference type="ChEBI" id="CHEBI:37563"/>
    </ligand>
</feature>
<proteinExistence type="inferred from homology"/>
<dbReference type="InterPro" id="IPR050264">
    <property type="entry name" value="Bact_CCA-adding_enz_type3_sf"/>
</dbReference>
<evidence type="ECO:0000256" key="11">
    <source>
        <dbReference type="HAMAP-Rule" id="MF_01263"/>
    </source>
</evidence>
<keyword evidence="3 11" id="KW-0819">tRNA processing</keyword>
<dbReference type="InterPro" id="IPR043519">
    <property type="entry name" value="NT_sf"/>
</dbReference>
<dbReference type="PANTHER" id="PTHR46173">
    <property type="entry name" value="CCA TRNA NUCLEOTIDYLTRANSFERASE 1, MITOCHONDRIAL"/>
    <property type="match status" value="1"/>
</dbReference>
<evidence type="ECO:0000256" key="3">
    <source>
        <dbReference type="ARBA" id="ARBA00022694"/>
    </source>
</evidence>
<keyword evidence="2 11" id="KW-0808">Transferase</keyword>
<feature type="domain" description="Poly A polymerase head" evidence="12">
    <location>
        <begin position="27"/>
        <end position="147"/>
    </location>
</feature>
<reference evidence="16" key="1">
    <citation type="journal article" date="2013" name="Genome Announc.">
        <title>Draft Genome Sequence of D-Branched-Chain Amino Acid Producer Lactobacillus otakiensis JCM 15040T, Isolated from a Traditional Japanese Pickle.</title>
        <authorList>
            <person name="Doi K."/>
            <person name="Mori K."/>
            <person name="Mutaguchi Y."/>
            <person name="Tashiro K."/>
            <person name="Fujino Y."/>
            <person name="Ohmori T."/>
            <person name="Kuhara S."/>
            <person name="Ohshima T."/>
        </authorList>
    </citation>
    <scope>NUCLEOTIDE SEQUENCE [LARGE SCALE GENOMIC DNA]</scope>
    <source>
        <strain evidence="16">JCM 15040</strain>
    </source>
</reference>
<dbReference type="GO" id="GO:0001680">
    <property type="term" value="P:tRNA 3'-terminal CCA addition"/>
    <property type="evidence" value="ECO:0007669"/>
    <property type="project" value="UniProtKB-UniRule"/>
</dbReference>
<feature type="binding site" evidence="11">
    <location>
        <position position="45"/>
    </location>
    <ligand>
        <name>Mg(2+)</name>
        <dbReference type="ChEBI" id="CHEBI:18420"/>
    </ligand>
</feature>
<dbReference type="Pfam" id="PF01743">
    <property type="entry name" value="PolyA_pol"/>
    <property type="match status" value="1"/>
</dbReference>
<feature type="binding site" evidence="11">
    <location>
        <position position="32"/>
    </location>
    <ligand>
        <name>ATP</name>
        <dbReference type="ChEBI" id="CHEBI:30616"/>
    </ligand>
</feature>
<protein>
    <recommendedName>
        <fullName evidence="11">CCA-adding enzyme</fullName>
        <ecNumber evidence="11">2.7.7.72</ecNumber>
    </recommendedName>
    <alternativeName>
        <fullName evidence="11">CCA tRNA nucleotidyltransferase</fullName>
    </alternativeName>
    <alternativeName>
        <fullName evidence="11">tRNA CCA-pyrophosphorylase</fullName>
    </alternativeName>
    <alternativeName>
        <fullName evidence="11">tRNA adenylyl-/cytidylyl- transferase</fullName>
    </alternativeName>
    <alternativeName>
        <fullName evidence="11">tRNA nucleotidyltransferase</fullName>
    </alternativeName>
    <alternativeName>
        <fullName evidence="11">tRNA-NT</fullName>
    </alternativeName>
</protein>
<evidence type="ECO:0000256" key="2">
    <source>
        <dbReference type="ARBA" id="ARBA00022679"/>
    </source>
</evidence>
<feature type="binding site" evidence="11">
    <location>
        <position position="168"/>
    </location>
    <ligand>
        <name>CTP</name>
        <dbReference type="ChEBI" id="CHEBI:37563"/>
    </ligand>
</feature>
<keyword evidence="5 11" id="KW-0479">Metal-binding</keyword>
<dbReference type="NCBIfam" id="NF009814">
    <property type="entry name" value="PRK13299.1"/>
    <property type="match status" value="1"/>
</dbReference>
<feature type="binding site" evidence="11">
    <location>
        <position position="168"/>
    </location>
    <ligand>
        <name>ATP</name>
        <dbReference type="ChEBI" id="CHEBI:30616"/>
    </ligand>
</feature>
<dbReference type="SUPFAM" id="SSF81301">
    <property type="entry name" value="Nucleotidyltransferase"/>
    <property type="match status" value="1"/>
</dbReference>
<feature type="domain" description="CCA-adding enzyme C-terminal" evidence="14">
    <location>
        <begin position="247"/>
        <end position="391"/>
    </location>
</feature>
<dbReference type="GO" id="GO:0000049">
    <property type="term" value="F:tRNA binding"/>
    <property type="evidence" value="ECO:0007669"/>
    <property type="project" value="UniProtKB-UniRule"/>
</dbReference>
<accession>S4PNE1</accession>
<dbReference type="GO" id="GO:0005524">
    <property type="term" value="F:ATP binding"/>
    <property type="evidence" value="ECO:0007669"/>
    <property type="project" value="UniProtKB-UniRule"/>
</dbReference>
<comment type="subunit">
    <text evidence="11">Homodimer.</text>
</comment>
<comment type="miscellaneous">
    <text evidence="11">A single active site specifically recognizes both ATP and CTP and is responsible for their addition.</text>
</comment>
<comment type="catalytic activity">
    <reaction evidence="11">
        <text>a tRNA precursor + 2 CTP + ATP = a tRNA with a 3' CCA end + 3 diphosphate</text>
        <dbReference type="Rhea" id="RHEA:14433"/>
        <dbReference type="Rhea" id="RHEA-COMP:10465"/>
        <dbReference type="Rhea" id="RHEA-COMP:10468"/>
        <dbReference type="ChEBI" id="CHEBI:30616"/>
        <dbReference type="ChEBI" id="CHEBI:33019"/>
        <dbReference type="ChEBI" id="CHEBI:37563"/>
        <dbReference type="ChEBI" id="CHEBI:74896"/>
        <dbReference type="ChEBI" id="CHEBI:83071"/>
        <dbReference type="EC" id="2.7.7.72"/>
    </reaction>
</comment>
<comment type="function">
    <text evidence="11">Catalyzes the addition and repair of the essential 3'-terminal CCA sequence in tRNAs without using a nucleic acid template. Adds these three nucleotides in the order of C, C, and A to the tRNA nucleotide-73, using CTP and ATP as substrates and producing inorganic pyrophosphate. tRNA 3'-terminal CCA addition is required both for tRNA processing and repair. Also involved in tRNA surveillance by mediating tandem CCA addition to generate a CCACCA at the 3' terminus of unstable tRNAs. While stable tRNAs receive only 3'-terminal CCA, unstable tRNAs are marked with CCACCA and rapidly degraded.</text>
</comment>
<dbReference type="GO" id="GO:0004810">
    <property type="term" value="F:CCA tRNA nucleotidyltransferase activity"/>
    <property type="evidence" value="ECO:0007669"/>
    <property type="project" value="UniProtKB-UniRule"/>
</dbReference>
<gene>
    <name evidence="11" type="primary">cca</name>
    <name evidence="15" type="ORF">LOT_0378</name>
</gene>
<evidence type="ECO:0000256" key="10">
    <source>
        <dbReference type="ARBA" id="ARBA00022884"/>
    </source>
</evidence>
<feature type="binding site" evidence="11">
    <location>
        <position position="35"/>
    </location>
    <ligand>
        <name>CTP</name>
        <dbReference type="ChEBI" id="CHEBI:37563"/>
    </ligand>
</feature>
<dbReference type="EMBL" id="BASH01000001">
    <property type="protein sequence ID" value="GAD15840.1"/>
    <property type="molecule type" value="Genomic_DNA"/>
</dbReference>
<dbReference type="CDD" id="cd05398">
    <property type="entry name" value="NT_ClassII-CCAase"/>
    <property type="match status" value="1"/>
</dbReference>
<feature type="binding site" evidence="11">
    <location>
        <position position="159"/>
    </location>
    <ligand>
        <name>CTP</name>
        <dbReference type="ChEBI" id="CHEBI:37563"/>
    </ligand>
</feature>
<evidence type="ECO:0000256" key="8">
    <source>
        <dbReference type="ARBA" id="ARBA00022840"/>
    </source>
</evidence>
<evidence type="ECO:0000259" key="14">
    <source>
        <dbReference type="Pfam" id="PF13735"/>
    </source>
</evidence>
<feature type="binding site" evidence="11">
    <location>
        <position position="165"/>
    </location>
    <ligand>
        <name>CTP</name>
        <dbReference type="ChEBI" id="CHEBI:37563"/>
    </ligand>
</feature>
<keyword evidence="9 11" id="KW-0460">Magnesium</keyword>
<dbReference type="GO" id="GO:0000287">
    <property type="term" value="F:magnesium ion binding"/>
    <property type="evidence" value="ECO:0007669"/>
    <property type="project" value="UniProtKB-UniRule"/>
</dbReference>
<comment type="caution">
    <text evidence="15">The sequence shown here is derived from an EMBL/GenBank/DDBJ whole genome shotgun (WGS) entry which is preliminary data.</text>
</comment>
<dbReference type="Gene3D" id="1.20.58.560">
    <property type="match status" value="1"/>
</dbReference>
<feature type="binding site" evidence="11">
    <location>
        <position position="47"/>
    </location>
    <ligand>
        <name>Mg(2+)</name>
        <dbReference type="ChEBI" id="CHEBI:18420"/>
    </ligand>
</feature>
<dbReference type="PANTHER" id="PTHR46173:SF1">
    <property type="entry name" value="CCA TRNA NUCLEOTIDYLTRANSFERASE 1, MITOCHONDRIAL"/>
    <property type="match status" value="1"/>
</dbReference>
<keyword evidence="10 11" id="KW-0694">RNA-binding</keyword>
<name>S4PNE1_9LACO</name>
<dbReference type="Proteomes" id="UP000016361">
    <property type="component" value="Unassembled WGS sequence"/>
</dbReference>
<organism evidence="15 16">
    <name type="scientific">Lentilactobacillus otakiensis DSM 19908 = JCM 15040</name>
    <dbReference type="NCBI Taxonomy" id="1423780"/>
    <lineage>
        <taxon>Bacteria</taxon>
        <taxon>Bacillati</taxon>
        <taxon>Bacillota</taxon>
        <taxon>Bacilli</taxon>
        <taxon>Lactobacillales</taxon>
        <taxon>Lactobacillaceae</taxon>
        <taxon>Lentilactobacillus</taxon>
    </lineage>
</organism>
<dbReference type="GO" id="GO:0042245">
    <property type="term" value="P:RNA repair"/>
    <property type="evidence" value="ECO:0007669"/>
    <property type="project" value="UniProtKB-KW"/>
</dbReference>
<dbReference type="InterPro" id="IPR023068">
    <property type="entry name" value="CCA-adding_enz_firmicutes"/>
</dbReference>
<dbReference type="Pfam" id="PF13735">
    <property type="entry name" value="tRNA_NucTran2_2"/>
    <property type="match status" value="1"/>
</dbReference>
<dbReference type="InterPro" id="IPR002646">
    <property type="entry name" value="PolA_pol_head_dom"/>
</dbReference>
<evidence type="ECO:0000256" key="7">
    <source>
        <dbReference type="ARBA" id="ARBA00022800"/>
    </source>
</evidence>
<dbReference type="EC" id="2.7.7.72" evidence="11"/>
<dbReference type="InterPro" id="IPR032810">
    <property type="entry name" value="CCA-adding_enz_C"/>
</dbReference>
<keyword evidence="16" id="KW-1185">Reference proteome</keyword>
<dbReference type="Pfam" id="PF12627">
    <property type="entry name" value="PolyA_pol_RNAbd"/>
    <property type="match status" value="1"/>
</dbReference>
<keyword evidence="6 11" id="KW-0547">Nucleotide-binding</keyword>
<evidence type="ECO:0000313" key="16">
    <source>
        <dbReference type="Proteomes" id="UP000016361"/>
    </source>
</evidence>
<evidence type="ECO:0000256" key="9">
    <source>
        <dbReference type="ARBA" id="ARBA00022842"/>
    </source>
</evidence>
<dbReference type="InterPro" id="IPR032828">
    <property type="entry name" value="PolyA_RNA-bd"/>
</dbReference>
<dbReference type="PATRIC" id="fig|1423780.4.peg.1261"/>
<feature type="binding site" evidence="11">
    <location>
        <position position="35"/>
    </location>
    <ligand>
        <name>ATP</name>
        <dbReference type="ChEBI" id="CHEBI:30616"/>
    </ligand>
</feature>
<feature type="binding site" evidence="11">
    <location>
        <position position="116"/>
    </location>
    <ligand>
        <name>CTP</name>
        <dbReference type="ChEBI" id="CHEBI:37563"/>
    </ligand>
</feature>
<keyword evidence="7 11" id="KW-0692">RNA repair</keyword>
<keyword evidence="8 11" id="KW-0067">ATP-binding</keyword>
<comment type="catalytic activity">
    <reaction evidence="11">
        <text>a tRNA with a 3' CCA end + 2 CTP + ATP = a tRNA with a 3' CCACCA end + 3 diphosphate</text>
        <dbReference type="Rhea" id="RHEA:76235"/>
        <dbReference type="Rhea" id="RHEA-COMP:10468"/>
        <dbReference type="Rhea" id="RHEA-COMP:18655"/>
        <dbReference type="ChEBI" id="CHEBI:30616"/>
        <dbReference type="ChEBI" id="CHEBI:33019"/>
        <dbReference type="ChEBI" id="CHEBI:37563"/>
        <dbReference type="ChEBI" id="CHEBI:83071"/>
        <dbReference type="ChEBI" id="CHEBI:195187"/>
    </reaction>
</comment>
<dbReference type="Gene3D" id="1.10.246.80">
    <property type="match status" value="1"/>
</dbReference>
<feature type="binding site" evidence="11">
    <location>
        <position position="165"/>
    </location>
    <ligand>
        <name>ATP</name>
        <dbReference type="ChEBI" id="CHEBI:30616"/>
    </ligand>
</feature>
<evidence type="ECO:0000256" key="4">
    <source>
        <dbReference type="ARBA" id="ARBA00022695"/>
    </source>
</evidence>
<evidence type="ECO:0000313" key="15">
    <source>
        <dbReference type="EMBL" id="GAD15840.1"/>
    </source>
</evidence>
<evidence type="ECO:0000256" key="1">
    <source>
        <dbReference type="ARBA" id="ARBA00001946"/>
    </source>
</evidence>
<feature type="domain" description="tRNA nucleotidyltransferase/poly(A) polymerase RNA and SrmB- binding" evidence="13">
    <location>
        <begin position="174"/>
        <end position="232"/>
    </location>
</feature>
<feature type="binding site" evidence="11">
    <location>
        <position position="162"/>
    </location>
    <ligand>
        <name>ATP</name>
        <dbReference type="ChEBI" id="CHEBI:30616"/>
    </ligand>
</feature>
<dbReference type="STRING" id="1423780.FD05_GL001253"/>
<evidence type="ECO:0000256" key="5">
    <source>
        <dbReference type="ARBA" id="ARBA00022723"/>
    </source>
</evidence>
<keyword evidence="4 11" id="KW-0548">Nucleotidyltransferase</keyword>
<feature type="binding site" evidence="11">
    <location>
        <position position="159"/>
    </location>
    <ligand>
        <name>ATP</name>
        <dbReference type="ChEBI" id="CHEBI:30616"/>
    </ligand>
</feature>
<dbReference type="Gene3D" id="1.10.110.30">
    <property type="match status" value="1"/>
</dbReference>
<evidence type="ECO:0000259" key="12">
    <source>
        <dbReference type="Pfam" id="PF01743"/>
    </source>
</evidence>
<feature type="binding site" evidence="11">
    <location>
        <position position="116"/>
    </location>
    <ligand>
        <name>ATP</name>
        <dbReference type="ChEBI" id="CHEBI:30616"/>
    </ligand>
</feature>
<dbReference type="SUPFAM" id="SSF81891">
    <property type="entry name" value="Poly A polymerase C-terminal region-like"/>
    <property type="match status" value="1"/>
</dbReference>
<comment type="cofactor">
    <cofactor evidence="1 11">
        <name>Mg(2+)</name>
        <dbReference type="ChEBI" id="CHEBI:18420"/>
    </cofactor>
</comment>
<evidence type="ECO:0000259" key="13">
    <source>
        <dbReference type="Pfam" id="PF12627"/>
    </source>
</evidence>
<sequence>MRMVEIPKEFHEALPILQKIESAGYEAYFVGGSVRDTILKRPIHDVDIATSAYPSEVKALFKRTVDTGIEHGTVMILDHGTGYEVTTFRTESGYQDYRRPDKVTFVRSLKEDLKRRDFTINALALAENGQVTDLFGGLEDMKKRIIRAVGDPNERFNEDALRMMRAVRFASQLDFKIEDETLAGISKHSELLEKIAVERSHTEFVKMMLGVDAENGLNIMLETNLYQHVPVLGQYLPQLQQIVASKFELTNEVQVWSLLAFRFGFSSKQISTFLKKWKTANKIINDVILTVELLFAIQRNDVTNLTLYHVGCSNVDNAIAVMADHSKTANLPERYNQLPIKNKKQLQITGGVLIKKGVLKPSPQLGKVLDYLEQNVVAGKIANHQDELVKAAVNFLNED</sequence>
<dbReference type="HAMAP" id="MF_01263">
    <property type="entry name" value="CCA_bact_type3"/>
    <property type="match status" value="1"/>
</dbReference>
<dbReference type="eggNOG" id="COG0617">
    <property type="taxonomic scope" value="Bacteria"/>
</dbReference>
<comment type="similarity">
    <text evidence="11">Belongs to the tRNA nucleotidyltransferase/poly(A) polymerase family. Bacterial CCA-adding enzyme type 3 subfamily.</text>
</comment>
<feature type="binding site" evidence="11">
    <location>
        <position position="162"/>
    </location>
    <ligand>
        <name>CTP</name>
        <dbReference type="ChEBI" id="CHEBI:37563"/>
    </ligand>
</feature>
<dbReference type="GO" id="GO:0160016">
    <property type="term" value="F:CCACCA tRNA nucleotidyltransferase activity"/>
    <property type="evidence" value="ECO:0007669"/>
    <property type="project" value="RHEA"/>
</dbReference>